<sequence>MVGAKNYLILLVVLCFFTASAQVQKVDQILKMPNSLAKLDLTISQLQNPFVANTNELSKLIDNQLDYVKTSKLLKTKMLLAVANFYFNQGDELSAKQNLKIAENQLLGIKEKEKTELLVQVAKLNAQLGNNKLAKDYLQNLEIKSRGEISAYVLINNLLLQANVYALLKDNKNKSEVLSKADDIATDLRVDIDESEANHILCQLIINSIRLGRFSKLDLYYNQLLLKQNNSNEQEFQQAVAMYQDFKKQYVNAERNYKKLTSAYLQGNRTEYGFEAIVRLADLYSRKLSVDSAQRYFKLAKENLNPNISTQPLGLLYTQLYQNHLQRISKNKGLITSVSKTLKQRDSTYKLELEASLKEANYKYSLLTNKQQIKLLTQQKELATLNELKAKQRNYLITLSLALLALVACTVSYVFYQKRKRSLLQFNIEKERTAHIHHLEMNKMLATSQEEERTRIAEKLHDEIGSMLAVVRLNLSSPSNNDTVVLPNGQLQTASKVLADVADTVREMSHELMPIALNKLGLKKAIEQMIWDINASKKINIESVIMGMEKGENIFTYDFQVNIYRIIQELFQNILKHANAKHVLFQLLIRADELNIMIEDNGIGMDANAEITGRGIKLIDARLNNYNGKLSVDSRLGKGTLIIIDIPIRDIMVS</sequence>
<feature type="signal peptide" evidence="5">
    <location>
        <begin position="1"/>
        <end position="21"/>
    </location>
</feature>
<accession>A0A4V3A0M7</accession>
<name>A0A4V3A0M7_9SPHI</name>
<dbReference type="InterPro" id="IPR005467">
    <property type="entry name" value="His_kinase_dom"/>
</dbReference>
<dbReference type="SMART" id="SM00387">
    <property type="entry name" value="HATPase_c"/>
    <property type="match status" value="1"/>
</dbReference>
<keyword evidence="1" id="KW-0808">Transferase</keyword>
<evidence type="ECO:0000256" key="1">
    <source>
        <dbReference type="ARBA" id="ARBA00022679"/>
    </source>
</evidence>
<dbReference type="GO" id="GO:0046983">
    <property type="term" value="F:protein dimerization activity"/>
    <property type="evidence" value="ECO:0007669"/>
    <property type="project" value="InterPro"/>
</dbReference>
<dbReference type="OrthoDB" id="9778366at2"/>
<evidence type="ECO:0000256" key="4">
    <source>
        <dbReference type="SAM" id="Phobius"/>
    </source>
</evidence>
<keyword evidence="2" id="KW-0418">Kinase</keyword>
<dbReference type="PANTHER" id="PTHR24421">
    <property type="entry name" value="NITRATE/NITRITE SENSOR PROTEIN NARX-RELATED"/>
    <property type="match status" value="1"/>
</dbReference>
<dbReference type="InterPro" id="IPR003594">
    <property type="entry name" value="HATPase_dom"/>
</dbReference>
<dbReference type="AlphaFoldDB" id="A0A4V3A0M7"/>
<evidence type="ECO:0000256" key="3">
    <source>
        <dbReference type="ARBA" id="ARBA00023012"/>
    </source>
</evidence>
<feature type="chain" id="PRO_5020230098" description="Histidine kinase domain-containing protein" evidence="5">
    <location>
        <begin position="22"/>
        <end position="654"/>
    </location>
</feature>
<gene>
    <name evidence="7" type="ORF">EZJ43_01650</name>
</gene>
<reference evidence="7 8" key="1">
    <citation type="submission" date="2019-02" db="EMBL/GenBank/DDBJ databases">
        <title>Pedobacter sp. nov., a novel speices isolated from soil of pinguins habitat in Antarcitica.</title>
        <authorList>
            <person name="He R.-H."/>
        </authorList>
    </citation>
    <scope>NUCLEOTIDE SEQUENCE [LARGE SCALE GENOMIC DNA]</scope>
    <source>
        <strain evidence="7 8">E01020</strain>
    </source>
</reference>
<protein>
    <recommendedName>
        <fullName evidence="6">Histidine kinase domain-containing protein</fullName>
    </recommendedName>
</protein>
<evidence type="ECO:0000313" key="8">
    <source>
        <dbReference type="Proteomes" id="UP000295668"/>
    </source>
</evidence>
<keyword evidence="4" id="KW-1133">Transmembrane helix</keyword>
<dbReference type="CDD" id="cd16917">
    <property type="entry name" value="HATPase_UhpB-NarQ-NarX-like"/>
    <property type="match status" value="1"/>
</dbReference>
<organism evidence="7 8">
    <name type="scientific">Pedobacter changchengzhani</name>
    <dbReference type="NCBI Taxonomy" id="2529274"/>
    <lineage>
        <taxon>Bacteria</taxon>
        <taxon>Pseudomonadati</taxon>
        <taxon>Bacteroidota</taxon>
        <taxon>Sphingobacteriia</taxon>
        <taxon>Sphingobacteriales</taxon>
        <taxon>Sphingobacteriaceae</taxon>
        <taxon>Pedobacter</taxon>
    </lineage>
</organism>
<dbReference type="Gene3D" id="3.30.565.10">
    <property type="entry name" value="Histidine kinase-like ATPase, C-terminal domain"/>
    <property type="match status" value="1"/>
</dbReference>
<dbReference type="GO" id="GO:0000155">
    <property type="term" value="F:phosphorelay sensor kinase activity"/>
    <property type="evidence" value="ECO:0007669"/>
    <property type="project" value="InterPro"/>
</dbReference>
<proteinExistence type="predicted"/>
<dbReference type="PROSITE" id="PS50109">
    <property type="entry name" value="HIS_KIN"/>
    <property type="match status" value="1"/>
</dbReference>
<feature type="transmembrane region" description="Helical" evidence="4">
    <location>
        <begin position="395"/>
        <end position="416"/>
    </location>
</feature>
<keyword evidence="8" id="KW-1185">Reference proteome</keyword>
<keyword evidence="3" id="KW-0902">Two-component regulatory system</keyword>
<dbReference type="Pfam" id="PF02518">
    <property type="entry name" value="HATPase_c"/>
    <property type="match status" value="1"/>
</dbReference>
<dbReference type="Proteomes" id="UP000295668">
    <property type="component" value="Unassembled WGS sequence"/>
</dbReference>
<comment type="caution">
    <text evidence="7">The sequence shown here is derived from an EMBL/GenBank/DDBJ whole genome shotgun (WGS) entry which is preliminary data.</text>
</comment>
<dbReference type="Gene3D" id="1.20.5.1930">
    <property type="match status" value="1"/>
</dbReference>
<dbReference type="GO" id="GO:0016020">
    <property type="term" value="C:membrane"/>
    <property type="evidence" value="ECO:0007669"/>
    <property type="project" value="InterPro"/>
</dbReference>
<dbReference type="InterPro" id="IPR050482">
    <property type="entry name" value="Sensor_HK_TwoCompSys"/>
</dbReference>
<keyword evidence="5" id="KW-0732">Signal</keyword>
<keyword evidence="4" id="KW-0472">Membrane</keyword>
<dbReference type="Pfam" id="PF07730">
    <property type="entry name" value="HisKA_3"/>
    <property type="match status" value="1"/>
</dbReference>
<evidence type="ECO:0000259" key="6">
    <source>
        <dbReference type="PROSITE" id="PS50109"/>
    </source>
</evidence>
<evidence type="ECO:0000256" key="5">
    <source>
        <dbReference type="SAM" id="SignalP"/>
    </source>
</evidence>
<evidence type="ECO:0000256" key="2">
    <source>
        <dbReference type="ARBA" id="ARBA00022777"/>
    </source>
</evidence>
<keyword evidence="4" id="KW-0812">Transmembrane</keyword>
<dbReference type="RefSeq" id="WP_133260918.1">
    <property type="nucleotide sequence ID" value="NZ_SJCY01000001.1"/>
</dbReference>
<evidence type="ECO:0000313" key="7">
    <source>
        <dbReference type="EMBL" id="TDG37823.1"/>
    </source>
</evidence>
<dbReference type="InterPro" id="IPR011712">
    <property type="entry name" value="Sig_transdc_His_kin_sub3_dim/P"/>
</dbReference>
<dbReference type="InterPro" id="IPR036890">
    <property type="entry name" value="HATPase_C_sf"/>
</dbReference>
<feature type="domain" description="Histidine kinase" evidence="6">
    <location>
        <begin position="455"/>
        <end position="650"/>
    </location>
</feature>
<dbReference type="SUPFAM" id="SSF55874">
    <property type="entry name" value="ATPase domain of HSP90 chaperone/DNA topoisomerase II/histidine kinase"/>
    <property type="match status" value="1"/>
</dbReference>
<dbReference type="EMBL" id="SJCY01000001">
    <property type="protein sequence ID" value="TDG37823.1"/>
    <property type="molecule type" value="Genomic_DNA"/>
</dbReference>